<name>A0A8J7JZE2_9CYAN</name>
<dbReference type="GO" id="GO:0015074">
    <property type="term" value="P:DNA integration"/>
    <property type="evidence" value="ECO:0007669"/>
    <property type="project" value="InterPro"/>
</dbReference>
<dbReference type="Gene3D" id="1.10.443.10">
    <property type="entry name" value="Intergrase catalytic core"/>
    <property type="match status" value="1"/>
</dbReference>
<gene>
    <name evidence="4" type="ORF">IQ247_05095</name>
</gene>
<feature type="coiled-coil region" evidence="2">
    <location>
        <begin position="443"/>
        <end position="477"/>
    </location>
</feature>
<evidence type="ECO:0000313" key="4">
    <source>
        <dbReference type="EMBL" id="MBE9212092.1"/>
    </source>
</evidence>
<feature type="domain" description="Tyr recombinase" evidence="3">
    <location>
        <begin position="250"/>
        <end position="439"/>
    </location>
</feature>
<protein>
    <submittedName>
        <fullName evidence="4">Integrase</fullName>
    </submittedName>
</protein>
<dbReference type="GO" id="GO:0006310">
    <property type="term" value="P:DNA recombination"/>
    <property type="evidence" value="ECO:0007669"/>
    <property type="project" value="UniProtKB-KW"/>
</dbReference>
<evidence type="ECO:0000313" key="5">
    <source>
        <dbReference type="Proteomes" id="UP000620559"/>
    </source>
</evidence>
<keyword evidence="2" id="KW-0175">Coiled coil</keyword>
<evidence type="ECO:0000259" key="3">
    <source>
        <dbReference type="PROSITE" id="PS51898"/>
    </source>
</evidence>
<dbReference type="AlphaFoldDB" id="A0A8J7JZE2"/>
<dbReference type="RefSeq" id="WP_193917699.1">
    <property type="nucleotide sequence ID" value="NZ_JADEWL010000010.1"/>
</dbReference>
<dbReference type="PROSITE" id="PS51898">
    <property type="entry name" value="TYR_RECOMBINASE"/>
    <property type="match status" value="1"/>
</dbReference>
<reference evidence="4" key="1">
    <citation type="submission" date="2020-10" db="EMBL/GenBank/DDBJ databases">
        <authorList>
            <person name="Castelo-Branco R."/>
            <person name="Eusebio N."/>
            <person name="Adriana R."/>
            <person name="Vieira A."/>
            <person name="Brugerolle De Fraissinette N."/>
            <person name="Rezende De Castro R."/>
            <person name="Schneider M.P."/>
            <person name="Vasconcelos V."/>
            <person name="Leao P.N."/>
        </authorList>
    </citation>
    <scope>NUCLEOTIDE SEQUENCE</scope>
    <source>
        <strain evidence="4">LEGE 06105</strain>
    </source>
</reference>
<keyword evidence="1" id="KW-0233">DNA recombination</keyword>
<evidence type="ECO:0000256" key="2">
    <source>
        <dbReference type="SAM" id="Coils"/>
    </source>
</evidence>
<dbReference type="EMBL" id="JADEWL010000010">
    <property type="protein sequence ID" value="MBE9212092.1"/>
    <property type="molecule type" value="Genomic_DNA"/>
</dbReference>
<dbReference type="Proteomes" id="UP000620559">
    <property type="component" value="Unassembled WGS sequence"/>
</dbReference>
<dbReference type="SUPFAM" id="SSF56349">
    <property type="entry name" value="DNA breaking-rejoining enzymes"/>
    <property type="match status" value="1"/>
</dbReference>
<sequence>MSNKKFSSYNPRQAEWEGKLIDEWEPSLWKQWKAKQSDKNDFIKLEREYLRIKYSVSQANLALSLDTVKVKLKLTNGKTIALQGTFPCKPGDIGKNNSSNKQYTISLGFPANDAGLKTAVAKARELDLLLMTKQFQWTPELLGKQAQKLSPISVENPLQTIAKLIEDYHQEFWKTHEKNRQGIKTWESHYLRHLKKLPQDECLSEAALESALNSTKPNTNSRFYLAWQLKKFCKFCDFDGIKIIDSYATRLPQPTLRQIPTDEEIINGFSTIGKPLSSHASKDVTLPEQWQWLYGMLATYGVRPHELFAIDLQAFTHPNNQFNLVYLNPSLTGGTKTGERSCGIPPIYPHWVELFDLKNIRFPQSGGTLSNKTALIHIKFRTIGIGFKPYDLRHAFAIRGHRLRIPIKTMADYMGHTVQEHTKTYQRWMDEDTNLQIYQEVVIHRSGTTKEVLKERIKELEAENTALRAENESLKGILIQHRLGELIGSGEIIKNSKEVE</sequence>
<dbReference type="InterPro" id="IPR013762">
    <property type="entry name" value="Integrase-like_cat_sf"/>
</dbReference>
<dbReference type="InterPro" id="IPR002104">
    <property type="entry name" value="Integrase_catalytic"/>
</dbReference>
<proteinExistence type="predicted"/>
<accession>A0A8J7JZE2</accession>
<comment type="caution">
    <text evidence="4">The sequence shown here is derived from an EMBL/GenBank/DDBJ whole genome shotgun (WGS) entry which is preliminary data.</text>
</comment>
<dbReference type="InterPro" id="IPR011010">
    <property type="entry name" value="DNA_brk_join_enz"/>
</dbReference>
<organism evidence="4 5">
    <name type="scientific">Plectonema cf. radiosum LEGE 06105</name>
    <dbReference type="NCBI Taxonomy" id="945769"/>
    <lineage>
        <taxon>Bacteria</taxon>
        <taxon>Bacillati</taxon>
        <taxon>Cyanobacteriota</taxon>
        <taxon>Cyanophyceae</taxon>
        <taxon>Oscillatoriophycideae</taxon>
        <taxon>Oscillatoriales</taxon>
        <taxon>Microcoleaceae</taxon>
        <taxon>Plectonema</taxon>
    </lineage>
</organism>
<evidence type="ECO:0000256" key="1">
    <source>
        <dbReference type="ARBA" id="ARBA00023172"/>
    </source>
</evidence>
<keyword evidence="5" id="KW-1185">Reference proteome</keyword>
<dbReference type="GO" id="GO:0003677">
    <property type="term" value="F:DNA binding"/>
    <property type="evidence" value="ECO:0007669"/>
    <property type="project" value="InterPro"/>
</dbReference>